<accession>A0A7T8ERL5</accession>
<evidence type="ECO:0000313" key="2">
    <source>
        <dbReference type="EMBL" id="QQO91918.1"/>
    </source>
</evidence>
<reference evidence="2 3" key="1">
    <citation type="submission" date="2020-12" db="EMBL/GenBank/DDBJ databases">
        <title>Dynamics of Baltic Sea phages driven by environmental changes.</title>
        <authorList>
            <person name="Hoetzinger M."/>
            <person name="Nilsson E."/>
            <person name="Holmfeldt K."/>
        </authorList>
    </citation>
    <scope>NUCLEOTIDE SEQUENCE [LARGE SCALE GENOMIC DNA]</scope>
</reference>
<gene>
    <name evidence="2" type="ORF">immuto26A_239</name>
</gene>
<proteinExistence type="predicted"/>
<name>A0A7T8ERL5_9CAUD</name>
<feature type="region of interest" description="Disordered" evidence="1">
    <location>
        <begin position="73"/>
        <end position="100"/>
    </location>
</feature>
<evidence type="ECO:0000256" key="1">
    <source>
        <dbReference type="SAM" id="MobiDB-lite"/>
    </source>
</evidence>
<dbReference type="Proteomes" id="UP000595566">
    <property type="component" value="Segment"/>
</dbReference>
<sequence>MSEKIKVSKFTVISRINMDTIIIETYGDGTFITEDLYTLTMGVEVAKKDALFRAEKFGVLTKDFQRRYELEPPPILPTPEIVPPPPPAPPPPSPEVKKKGSWYLPKTRYRKPKSTNGGEFIVKSTGEPYTGSYIQTFKKKYYAGNSPEQMGEELEKIRVRGDFDLLGEAFATLSPLLLAALKGGVIRKQPTPSEITLGEVKRYFTQDPVTSKIIELTKPDYVELKKQLPTNRYVEVPWKIKGPAEDMMFGDYKYEGAATTNLKTIIALEKQIPGITGVVRDFTYLIPPTRPPQLITPDTVSTTVKDPLTDLENSRKANFDTKK</sequence>
<feature type="compositionally biased region" description="Pro residues" evidence="1">
    <location>
        <begin position="73"/>
        <end position="94"/>
    </location>
</feature>
<keyword evidence="3" id="KW-1185">Reference proteome</keyword>
<protein>
    <submittedName>
        <fullName evidence="2">Uncharacterized protein</fullName>
    </submittedName>
</protein>
<evidence type="ECO:0000313" key="3">
    <source>
        <dbReference type="Proteomes" id="UP000595566"/>
    </source>
</evidence>
<organism evidence="2 3">
    <name type="scientific">Flavobacterium phage vB_FspM_immuto_2-6A</name>
    <dbReference type="NCBI Taxonomy" id="2801477"/>
    <lineage>
        <taxon>Viruses</taxon>
        <taxon>Duplodnaviria</taxon>
        <taxon>Heunggongvirae</taxon>
        <taxon>Uroviricota</taxon>
        <taxon>Caudoviricetes</taxon>
        <taxon>Immutovirus</taxon>
        <taxon>Immutovirus immuto</taxon>
    </lineage>
</organism>
<dbReference type="EMBL" id="MW353175">
    <property type="protein sequence ID" value="QQO91918.1"/>
    <property type="molecule type" value="Genomic_DNA"/>
</dbReference>